<protein>
    <submittedName>
        <fullName evidence="1">Uncharacterized protein</fullName>
    </submittedName>
</protein>
<organism evidence="1 2">
    <name type="scientific">Ectobacillus ponti</name>
    <dbReference type="NCBI Taxonomy" id="2961894"/>
    <lineage>
        <taxon>Bacteria</taxon>
        <taxon>Bacillati</taxon>
        <taxon>Bacillota</taxon>
        <taxon>Bacilli</taxon>
        <taxon>Bacillales</taxon>
        <taxon>Bacillaceae</taxon>
        <taxon>Ectobacillus</taxon>
    </lineage>
</organism>
<accession>A0AA41X7W3</accession>
<comment type="caution">
    <text evidence="1">The sequence shown here is derived from an EMBL/GenBank/DDBJ whole genome shotgun (WGS) entry which is preliminary data.</text>
</comment>
<evidence type="ECO:0000313" key="2">
    <source>
        <dbReference type="Proteomes" id="UP001156102"/>
    </source>
</evidence>
<gene>
    <name evidence="1" type="ORF">NK662_09600</name>
</gene>
<reference evidence="1" key="1">
    <citation type="submission" date="2022-07" db="EMBL/GenBank/DDBJ databases">
        <authorList>
            <person name="Li W.-J."/>
            <person name="Deng Q.-Q."/>
        </authorList>
    </citation>
    <scope>NUCLEOTIDE SEQUENCE</scope>
    <source>
        <strain evidence="1">SYSU M60031</strain>
    </source>
</reference>
<dbReference type="EMBL" id="JANCLT010000004">
    <property type="protein sequence ID" value="MCP8968793.1"/>
    <property type="molecule type" value="Genomic_DNA"/>
</dbReference>
<proteinExistence type="predicted"/>
<keyword evidence="2" id="KW-1185">Reference proteome</keyword>
<evidence type="ECO:0000313" key="1">
    <source>
        <dbReference type="EMBL" id="MCP8968793.1"/>
    </source>
</evidence>
<sequence length="81" mass="9314">MEMVSKHAVLNGMDSLLNTLDLLDMQMTLRINHTVKHKEESLLDRMDVLHVSLTHMEGKLERHLEEGDWLATPLLRKIAAV</sequence>
<name>A0AA41X7W3_9BACI</name>
<dbReference type="Proteomes" id="UP001156102">
    <property type="component" value="Unassembled WGS sequence"/>
</dbReference>
<dbReference type="RefSeq" id="WP_254758708.1">
    <property type="nucleotide sequence ID" value="NZ_JANCLT010000004.1"/>
</dbReference>
<dbReference type="AlphaFoldDB" id="A0AA41X7W3"/>